<keyword evidence="1" id="KW-0175">Coiled coil</keyword>
<protein>
    <submittedName>
        <fullName evidence="3">Uncharacterized protein</fullName>
    </submittedName>
</protein>
<keyword evidence="4" id="KW-1185">Reference proteome</keyword>
<reference evidence="3" key="1">
    <citation type="journal article" date="2022" name="Int. J. Mol. Sci.">
        <title>Draft Genome of Tanacetum Coccineum: Genomic Comparison of Closely Related Tanacetum-Family Plants.</title>
        <authorList>
            <person name="Yamashiro T."/>
            <person name="Shiraishi A."/>
            <person name="Nakayama K."/>
            <person name="Satake H."/>
        </authorList>
    </citation>
    <scope>NUCLEOTIDE SEQUENCE</scope>
</reference>
<dbReference type="Proteomes" id="UP001151760">
    <property type="component" value="Unassembled WGS sequence"/>
</dbReference>
<feature type="coiled-coil region" evidence="1">
    <location>
        <begin position="125"/>
        <end position="152"/>
    </location>
</feature>
<gene>
    <name evidence="3" type="ORF">Tco_1043841</name>
</gene>
<name>A0ABQ5GN75_9ASTR</name>
<evidence type="ECO:0000313" key="3">
    <source>
        <dbReference type="EMBL" id="GJT77116.1"/>
    </source>
</evidence>
<evidence type="ECO:0000256" key="1">
    <source>
        <dbReference type="SAM" id="Coils"/>
    </source>
</evidence>
<feature type="region of interest" description="Disordered" evidence="2">
    <location>
        <begin position="1"/>
        <end position="27"/>
    </location>
</feature>
<accession>A0ABQ5GN75</accession>
<comment type="caution">
    <text evidence="3">The sequence shown here is derived from an EMBL/GenBank/DDBJ whole genome shotgun (WGS) entry which is preliminary data.</text>
</comment>
<organism evidence="3 4">
    <name type="scientific">Tanacetum coccineum</name>
    <dbReference type="NCBI Taxonomy" id="301880"/>
    <lineage>
        <taxon>Eukaryota</taxon>
        <taxon>Viridiplantae</taxon>
        <taxon>Streptophyta</taxon>
        <taxon>Embryophyta</taxon>
        <taxon>Tracheophyta</taxon>
        <taxon>Spermatophyta</taxon>
        <taxon>Magnoliopsida</taxon>
        <taxon>eudicotyledons</taxon>
        <taxon>Gunneridae</taxon>
        <taxon>Pentapetalae</taxon>
        <taxon>asterids</taxon>
        <taxon>campanulids</taxon>
        <taxon>Asterales</taxon>
        <taxon>Asteraceae</taxon>
        <taxon>Asteroideae</taxon>
        <taxon>Anthemideae</taxon>
        <taxon>Anthemidinae</taxon>
        <taxon>Tanacetum</taxon>
    </lineage>
</organism>
<sequence length="218" mass="24897">MSNTNNKSKTMETKDTFSSCSISKDQEIQRLQEKPRLSKGSSMGGLKALQSHFKSLSDDLKDFSGVPTFISTLFVIDIRFSFAYVAPHVVFRCVPNLGCYSNNGREADQDDLMLKNKHELLASLIEQMKHEIDESKKTNKSLESSNKALREATTFLNIELKRYQDTDFVKNARLKCATAYGLLKEQKVKTEKSFSAYTEKNTKFESKDFRNDKRNVCT</sequence>
<dbReference type="EMBL" id="BQNB010018684">
    <property type="protein sequence ID" value="GJT77116.1"/>
    <property type="molecule type" value="Genomic_DNA"/>
</dbReference>
<proteinExistence type="predicted"/>
<evidence type="ECO:0000313" key="4">
    <source>
        <dbReference type="Proteomes" id="UP001151760"/>
    </source>
</evidence>
<reference evidence="3" key="2">
    <citation type="submission" date="2022-01" db="EMBL/GenBank/DDBJ databases">
        <authorList>
            <person name="Yamashiro T."/>
            <person name="Shiraishi A."/>
            <person name="Satake H."/>
            <person name="Nakayama K."/>
        </authorList>
    </citation>
    <scope>NUCLEOTIDE SEQUENCE</scope>
</reference>
<evidence type="ECO:0000256" key="2">
    <source>
        <dbReference type="SAM" id="MobiDB-lite"/>
    </source>
</evidence>